<gene>
    <name evidence="1" type="ordered locus">BARCL_0431</name>
</gene>
<dbReference type="EMBL" id="FN645454">
    <property type="protein sequence ID" value="CBI76112.1"/>
    <property type="molecule type" value="Genomic_DNA"/>
</dbReference>
<name>E6YGX4_BARC7</name>
<sequence>MFSVITNKITAIDIDASTGEFT</sequence>
<accession>E6YGX4</accession>
<organism evidence="1 2">
    <name type="scientific">Bartonella clarridgeiae (strain CCUG 45776 / CIP 104772 / 73)</name>
    <dbReference type="NCBI Taxonomy" id="696125"/>
    <lineage>
        <taxon>Bacteria</taxon>
        <taxon>Pseudomonadati</taxon>
        <taxon>Pseudomonadota</taxon>
        <taxon>Alphaproteobacteria</taxon>
        <taxon>Hyphomicrobiales</taxon>
        <taxon>Bartonellaceae</taxon>
        <taxon>Bartonella</taxon>
    </lineage>
</organism>
<protein>
    <submittedName>
        <fullName evidence="1">Hemolysin-like protein</fullName>
    </submittedName>
</protein>
<evidence type="ECO:0000313" key="1">
    <source>
        <dbReference type="EMBL" id="CBI76112.1"/>
    </source>
</evidence>
<dbReference type="HOGENOM" id="CLU_3424595_0_0_5"/>
<dbReference type="KEGG" id="bcd:BARCL_0431"/>
<proteinExistence type="predicted"/>
<evidence type="ECO:0000313" key="2">
    <source>
        <dbReference type="Proteomes" id="UP000009101"/>
    </source>
</evidence>
<dbReference type="Proteomes" id="UP000009101">
    <property type="component" value="Chromosome"/>
</dbReference>
<dbReference type="STRING" id="696125.BARCL_0431"/>
<dbReference type="AlphaFoldDB" id="E6YGX4"/>
<reference evidence="1 2" key="2">
    <citation type="journal article" date="2011" name="PLoS Genet.">
        <title>Parallel evolution of a type IV secretion system in radiating lineages of the host-restricted bacterial pathogen Bartonella.</title>
        <authorList>
            <person name="Engel P."/>
            <person name="Salzburger W."/>
            <person name="Liesch M."/>
            <person name="Chang C.C."/>
            <person name="Maruyama S."/>
            <person name="Lanz C."/>
            <person name="Calteau A."/>
            <person name="Lajus A."/>
            <person name="Medigue C."/>
            <person name="Schuster S.C."/>
            <person name="Dehio C."/>
        </authorList>
    </citation>
    <scope>NUCLEOTIDE SEQUENCE [LARGE SCALE GENOMIC DNA]</scope>
    <source>
        <strain evidence="2">CIP 104772 / 73</strain>
    </source>
</reference>
<reference evidence="2" key="1">
    <citation type="submission" date="2009-11" db="EMBL/GenBank/DDBJ databases">
        <title>Genome sequencing of Bartonella species and comparative genomics.</title>
        <authorList>
            <person name="Engel P."/>
            <person name="Salzburger W."/>
            <person name="Marius L."/>
            <person name="Chao-Chin C."/>
            <person name="Soichi M."/>
            <person name="Christa L."/>
            <person name="Alexandra C."/>
            <person name="Aurelie L."/>
            <person name="Claudine M."/>
            <person name="Stephan S.C."/>
            <person name="Christoph D."/>
        </authorList>
    </citation>
    <scope>NUCLEOTIDE SEQUENCE [LARGE SCALE GENOMIC DNA]</scope>
    <source>
        <strain evidence="2">CIP 104772 / 73</strain>
    </source>
</reference>
<keyword evidence="2" id="KW-1185">Reference proteome</keyword>